<evidence type="ECO:0000256" key="5">
    <source>
        <dbReference type="ARBA" id="ARBA00022573"/>
    </source>
</evidence>
<dbReference type="HAMAP" id="MF_00024">
    <property type="entry name" value="CobD_CbiB"/>
    <property type="match status" value="1"/>
</dbReference>
<dbReference type="NCBIfam" id="TIGR00380">
    <property type="entry name" value="cobal_cbiB"/>
    <property type="match status" value="1"/>
</dbReference>
<dbReference type="GO" id="GO:0048472">
    <property type="term" value="F:threonine-phosphate decarboxylase activity"/>
    <property type="evidence" value="ECO:0007669"/>
    <property type="project" value="InterPro"/>
</dbReference>
<keyword evidence="7 9" id="KW-1133">Transmembrane helix</keyword>
<organism evidence="10 11">
    <name type="scientific">Pseudothioclava arenosa</name>
    <dbReference type="NCBI Taxonomy" id="1795308"/>
    <lineage>
        <taxon>Bacteria</taxon>
        <taxon>Pseudomonadati</taxon>
        <taxon>Pseudomonadota</taxon>
        <taxon>Alphaproteobacteria</taxon>
        <taxon>Rhodobacterales</taxon>
        <taxon>Paracoccaceae</taxon>
        <taxon>Pseudothioclava</taxon>
    </lineage>
</organism>
<keyword evidence="8 9" id="KW-0472">Membrane</keyword>
<protein>
    <recommendedName>
        <fullName evidence="9">Cobalamin biosynthesis protein CobD</fullName>
    </recommendedName>
</protein>
<sequence>MSFSALMLIGAAIDLGLGWPAALFAQIGHPVTWLGRLISALETRLNRGTRARRLFTGGLTVGLVLLCATLPAMAIQAALPSGWPGLLLGGVLAWPLIALRSMHDHVAAVARPLAVGDLEAARQAVSMIVGRDPKRLDAAGIARAASESLAENSSDGIVAPLFWGAVAGLPGIAAYKAINTMDSMIGHRNARYEAFGKVAARLDDLVNLIPARLTGVLFALASGRQAPRALRVMLRDAGAHRSPNAGWPEAALAGGLGVRLSGPRIYDSGATDEPWLNPGAPDPTPADLTRALATYRRAMALMLLALLAIALH</sequence>
<evidence type="ECO:0000256" key="6">
    <source>
        <dbReference type="ARBA" id="ARBA00022692"/>
    </source>
</evidence>
<comment type="subcellular location">
    <subcellularLocation>
        <location evidence="1 9">Cell membrane</location>
        <topology evidence="1 9">Multi-pass membrane protein</topology>
    </subcellularLocation>
</comment>
<evidence type="ECO:0000256" key="9">
    <source>
        <dbReference type="HAMAP-Rule" id="MF_00024"/>
    </source>
</evidence>
<evidence type="ECO:0000256" key="2">
    <source>
        <dbReference type="ARBA" id="ARBA00004953"/>
    </source>
</evidence>
<evidence type="ECO:0000256" key="7">
    <source>
        <dbReference type="ARBA" id="ARBA00022989"/>
    </source>
</evidence>
<reference evidence="10 11" key="1">
    <citation type="submission" date="2017-09" db="EMBL/GenBank/DDBJ databases">
        <title>A multilocus sequence analysis scheme for characterization of bacteria in the genus Thioclava.</title>
        <authorList>
            <person name="Liu Y."/>
            <person name="Shao Z."/>
        </authorList>
    </citation>
    <scope>NUCLEOTIDE SEQUENCE [LARGE SCALE GENOMIC DNA]</scope>
    <source>
        <strain evidence="10 11">CAU 1312</strain>
    </source>
</reference>
<evidence type="ECO:0000313" key="10">
    <source>
        <dbReference type="EMBL" id="PCD76882.1"/>
    </source>
</evidence>
<dbReference type="Proteomes" id="UP000243507">
    <property type="component" value="Unassembled WGS sequence"/>
</dbReference>
<dbReference type="InterPro" id="IPR004485">
    <property type="entry name" value="Cobalamin_biosynth_CobD/CbiB"/>
</dbReference>
<dbReference type="PANTHER" id="PTHR34308:SF1">
    <property type="entry name" value="COBALAMIN BIOSYNTHESIS PROTEIN CBIB"/>
    <property type="match status" value="1"/>
</dbReference>
<comment type="function">
    <text evidence="9">Converts cobyric acid to cobinamide by the addition of aminopropanol on the F carboxylic group.</text>
</comment>
<dbReference type="GO" id="GO:0015420">
    <property type="term" value="F:ABC-type vitamin B12 transporter activity"/>
    <property type="evidence" value="ECO:0007669"/>
    <property type="project" value="UniProtKB-UniRule"/>
</dbReference>
<dbReference type="EMBL" id="NTJD01000004">
    <property type="protein sequence ID" value="PCD76882.1"/>
    <property type="molecule type" value="Genomic_DNA"/>
</dbReference>
<dbReference type="AlphaFoldDB" id="A0A2A4CRK4"/>
<name>A0A2A4CRK4_9RHOB</name>
<comment type="caution">
    <text evidence="10">The sequence shown here is derived from an EMBL/GenBank/DDBJ whole genome shotgun (WGS) entry which is preliminary data.</text>
</comment>
<accession>A0A2A4CRK4</accession>
<keyword evidence="5 9" id="KW-0169">Cobalamin biosynthesis</keyword>
<feature type="transmembrane region" description="Helical" evidence="9">
    <location>
        <begin position="54"/>
        <end position="75"/>
    </location>
</feature>
<dbReference type="GO" id="GO:0005886">
    <property type="term" value="C:plasma membrane"/>
    <property type="evidence" value="ECO:0007669"/>
    <property type="project" value="UniProtKB-SubCell"/>
</dbReference>
<evidence type="ECO:0000256" key="1">
    <source>
        <dbReference type="ARBA" id="ARBA00004651"/>
    </source>
</evidence>
<feature type="transmembrane region" description="Helical" evidence="9">
    <location>
        <begin position="6"/>
        <end position="27"/>
    </location>
</feature>
<dbReference type="PANTHER" id="PTHR34308">
    <property type="entry name" value="COBALAMIN BIOSYNTHESIS PROTEIN CBIB"/>
    <property type="match status" value="1"/>
</dbReference>
<comment type="pathway">
    <text evidence="2 9">Cofactor biosynthesis; adenosylcobalamin biosynthesis.</text>
</comment>
<dbReference type="Pfam" id="PF03186">
    <property type="entry name" value="CobD_Cbib"/>
    <property type="match status" value="1"/>
</dbReference>
<evidence type="ECO:0000256" key="8">
    <source>
        <dbReference type="ARBA" id="ARBA00023136"/>
    </source>
</evidence>
<gene>
    <name evidence="9 10" type="primary">cobD</name>
    <name evidence="10" type="ORF">CLN94_07255</name>
</gene>
<dbReference type="OrthoDB" id="9811967at2"/>
<proteinExistence type="inferred from homology"/>
<evidence type="ECO:0000256" key="3">
    <source>
        <dbReference type="ARBA" id="ARBA00006263"/>
    </source>
</evidence>
<dbReference type="GO" id="GO:0009236">
    <property type="term" value="P:cobalamin biosynthetic process"/>
    <property type="evidence" value="ECO:0007669"/>
    <property type="project" value="UniProtKB-UniRule"/>
</dbReference>
<comment type="similarity">
    <text evidence="3 9">Belongs to the CobD/CbiB family.</text>
</comment>
<evidence type="ECO:0000313" key="11">
    <source>
        <dbReference type="Proteomes" id="UP000243507"/>
    </source>
</evidence>
<keyword evidence="6 9" id="KW-0812">Transmembrane</keyword>
<dbReference type="UniPathway" id="UPA00148"/>
<evidence type="ECO:0000256" key="4">
    <source>
        <dbReference type="ARBA" id="ARBA00022475"/>
    </source>
</evidence>
<keyword evidence="4 9" id="KW-1003">Cell membrane</keyword>
<dbReference type="RefSeq" id="WP_096432647.1">
    <property type="nucleotide sequence ID" value="NZ_NTJD01000004.1"/>
</dbReference>
<comment type="caution">
    <text evidence="9">Lacks conserved residue(s) required for the propagation of feature annotation.</text>
</comment>
<keyword evidence="11" id="KW-1185">Reference proteome</keyword>